<name>A0ABR9P6L9_9ACTN</name>
<dbReference type="Pfam" id="PF04879">
    <property type="entry name" value="Molybdop_Fe4S4"/>
    <property type="match status" value="1"/>
</dbReference>
<dbReference type="SMART" id="SM00926">
    <property type="entry name" value="Molybdop_Fe4S4"/>
    <property type="match status" value="1"/>
</dbReference>
<gene>
    <name evidence="6" type="ORF">IDM40_12285</name>
</gene>
<dbReference type="Pfam" id="PF01568">
    <property type="entry name" value="Molydop_binding"/>
    <property type="match status" value="1"/>
</dbReference>
<dbReference type="Proteomes" id="UP000806528">
    <property type="component" value="Unassembled WGS sequence"/>
</dbReference>
<dbReference type="Gene3D" id="2.40.40.20">
    <property type="match status" value="1"/>
</dbReference>
<comment type="caution">
    <text evidence="6">The sequence shown here is derived from an EMBL/GenBank/DDBJ whole genome shotgun (WGS) entry which is preliminary data.</text>
</comment>
<dbReference type="InterPro" id="IPR006963">
    <property type="entry name" value="Mopterin_OxRdtase_4Fe-4S_dom"/>
</dbReference>
<evidence type="ECO:0000256" key="4">
    <source>
        <dbReference type="ARBA" id="ARBA00023014"/>
    </source>
</evidence>
<keyword evidence="4" id="KW-0411">Iron-sulfur</keyword>
<feature type="domain" description="4Fe-4S Mo/W bis-MGD-type" evidence="5">
    <location>
        <begin position="1"/>
        <end position="54"/>
    </location>
</feature>
<organism evidence="6 7">
    <name type="scientific">Nocardiopsis coralli</name>
    <dbReference type="NCBI Taxonomy" id="2772213"/>
    <lineage>
        <taxon>Bacteria</taxon>
        <taxon>Bacillati</taxon>
        <taxon>Actinomycetota</taxon>
        <taxon>Actinomycetes</taxon>
        <taxon>Streptosporangiales</taxon>
        <taxon>Nocardiopsidaceae</taxon>
        <taxon>Nocardiopsis</taxon>
    </lineage>
</organism>
<keyword evidence="1" id="KW-0004">4Fe-4S</keyword>
<evidence type="ECO:0000256" key="3">
    <source>
        <dbReference type="ARBA" id="ARBA00023004"/>
    </source>
</evidence>
<dbReference type="InterPro" id="IPR006657">
    <property type="entry name" value="MoPterin_dinucl-bd_dom"/>
</dbReference>
<dbReference type="EMBL" id="JADBGI010000009">
    <property type="protein sequence ID" value="MBE2999478.1"/>
    <property type="molecule type" value="Genomic_DNA"/>
</dbReference>
<dbReference type="SUPFAM" id="SSF53706">
    <property type="entry name" value="Formate dehydrogenase/DMSO reductase, domains 1-3"/>
    <property type="match status" value="1"/>
</dbReference>
<dbReference type="Gene3D" id="2.20.25.90">
    <property type="entry name" value="ADC-like domains"/>
    <property type="match status" value="1"/>
</dbReference>
<dbReference type="PANTHER" id="PTHR43105">
    <property type="entry name" value="RESPIRATORY NITRATE REDUCTASE"/>
    <property type="match status" value="1"/>
</dbReference>
<evidence type="ECO:0000256" key="2">
    <source>
        <dbReference type="ARBA" id="ARBA00022723"/>
    </source>
</evidence>
<dbReference type="Pfam" id="PF00384">
    <property type="entry name" value="Molybdopterin"/>
    <property type="match status" value="1"/>
</dbReference>
<dbReference type="PROSITE" id="PS51669">
    <property type="entry name" value="4FE4S_MOW_BIS_MGD"/>
    <property type="match status" value="1"/>
</dbReference>
<keyword evidence="3" id="KW-0408">Iron</keyword>
<accession>A0ABR9P6L9</accession>
<dbReference type="RefSeq" id="WP_193122105.1">
    <property type="nucleotide sequence ID" value="NZ_JADBGI010000009.1"/>
</dbReference>
<evidence type="ECO:0000313" key="6">
    <source>
        <dbReference type="EMBL" id="MBE2999478.1"/>
    </source>
</evidence>
<evidence type="ECO:0000313" key="7">
    <source>
        <dbReference type="Proteomes" id="UP000806528"/>
    </source>
</evidence>
<dbReference type="InterPro" id="IPR009010">
    <property type="entry name" value="Asp_de-COase-like_dom_sf"/>
</dbReference>
<keyword evidence="7" id="KW-1185">Reference proteome</keyword>
<dbReference type="Gene3D" id="3.40.50.740">
    <property type="match status" value="1"/>
</dbReference>
<proteinExistence type="predicted"/>
<evidence type="ECO:0000259" key="5">
    <source>
        <dbReference type="PROSITE" id="PS51669"/>
    </source>
</evidence>
<dbReference type="InterPro" id="IPR006656">
    <property type="entry name" value="Mopterin_OxRdtase"/>
</dbReference>
<dbReference type="SUPFAM" id="SSF50692">
    <property type="entry name" value="ADC-like"/>
    <property type="match status" value="1"/>
</dbReference>
<dbReference type="InterPro" id="IPR050123">
    <property type="entry name" value="Prok_molybdopt-oxidoreductase"/>
</dbReference>
<keyword evidence="2" id="KW-0479">Metal-binding</keyword>
<reference evidence="6 7" key="1">
    <citation type="submission" date="2020-09" db="EMBL/GenBank/DDBJ databases">
        <title>Diversity and distribution of actinomycetes associated with coral in the coast of Hainan.</title>
        <authorList>
            <person name="Li F."/>
        </authorList>
    </citation>
    <scope>NUCLEOTIDE SEQUENCE [LARGE SCALE GENOMIC DNA]</scope>
    <source>
        <strain evidence="6 7">HNM0947</strain>
    </source>
</reference>
<evidence type="ECO:0000256" key="1">
    <source>
        <dbReference type="ARBA" id="ARBA00022485"/>
    </source>
</evidence>
<dbReference type="CDD" id="cd00508">
    <property type="entry name" value="MopB_CT_Fdh-Nap-like"/>
    <property type="match status" value="1"/>
</dbReference>
<sequence length="705" mass="75841">MSTTHCPYCALQCAMHLEPGPDGNLRARPAPFPTNRGGLCRKGWTAPDLLTHPDRLTTPLIRHNGHLEPATWEQALDTAAHHLDHLRRTHGPDANAVYGSGSLTNEKAYLLGKFARLALGTSQIDYNGRFCMSSAAAATNHAFGLDRGLPFPLTDIATAQVVLLAGANPAETMPPMMGHLAAPTLIVIDPRRTPTAQQALDHGGLHLAPRPGTDLPLALGLLHAARTAGHLDHTYIEQRTTGFRTTWAQAAAHWPERTEEITGVPAHHIRAAADLLGHAARNRSAYILTGRGSEQHATGTATAGAWIDLALALGLPGRTGSGYGCITGQGNGQGGREHGQKADQLPGYRHITDPDARTHIAHLWNTTPHDLPGPGRSATELLAALGTPHGPRSLFVMGSNPAVSAPDTTLIKKRLAALDHLIVCDFVLSETAQQAHVVLPTAQWAEEEGTMTNLEGRLLRRTRAQNPPPGVRTDLQVLSDLAPRLGADPHHFPHDADTVLAELARASAGGRADYSGIDPHHLTAGHPQYWPAPRPTTTEPDPDRVPSTPRMFLDTFAHPDGRARFSTPTHHGPAETTDTHYPLWATTGRLLGHYQSGAQTRRIRELATTDPEATVQIHPDTAAHHGLTHGARAHLTSRRGTMTARVHTTPTARHDTVFVPFHYAHDQAANTLTQHALDPTSRMPEFKVSAVRITPAPDPATEGRP</sequence>
<protein>
    <submittedName>
        <fullName evidence="6">Molybdopterin oxidoreductase family protein</fullName>
    </submittedName>
</protein>
<dbReference type="PANTHER" id="PTHR43105:SF10">
    <property type="entry name" value="NADH-QUINONE OXIDOREDUCTASE SUBUNIT G"/>
    <property type="match status" value="1"/>
</dbReference>
<dbReference type="Gene3D" id="3.40.228.10">
    <property type="entry name" value="Dimethylsulfoxide Reductase, domain 2"/>
    <property type="match status" value="1"/>
</dbReference>